<proteinExistence type="predicted"/>
<comment type="caution">
    <text evidence="1">The sequence shown here is derived from an EMBL/GenBank/DDBJ whole genome shotgun (WGS) entry which is preliminary data.</text>
</comment>
<keyword evidence="2" id="KW-1185">Reference proteome</keyword>
<gene>
    <name evidence="1" type="ORF">TNIN_483891</name>
</gene>
<protein>
    <submittedName>
        <fullName evidence="1">Uncharacterized protein</fullName>
    </submittedName>
</protein>
<name>A0A8X6YDA2_9ARAC</name>
<dbReference type="AlphaFoldDB" id="A0A8X6YDA2"/>
<dbReference type="Proteomes" id="UP000886998">
    <property type="component" value="Unassembled WGS sequence"/>
</dbReference>
<evidence type="ECO:0000313" key="1">
    <source>
        <dbReference type="EMBL" id="GFY68582.1"/>
    </source>
</evidence>
<accession>A0A8X6YDA2</accession>
<reference evidence="1" key="1">
    <citation type="submission" date="2020-08" db="EMBL/GenBank/DDBJ databases">
        <title>Multicomponent nature underlies the extraordinary mechanical properties of spider dragline silk.</title>
        <authorList>
            <person name="Kono N."/>
            <person name="Nakamura H."/>
            <person name="Mori M."/>
            <person name="Yoshida Y."/>
            <person name="Ohtoshi R."/>
            <person name="Malay A.D."/>
            <person name="Moran D.A.P."/>
            <person name="Tomita M."/>
            <person name="Numata K."/>
            <person name="Arakawa K."/>
        </authorList>
    </citation>
    <scope>NUCLEOTIDE SEQUENCE</scope>
</reference>
<sequence>MIQANVFVLDLNINVCDECFQTSLEDLTWLTSIRNDRTLKNDFVILYKTGLCSDAILKIRDECFPVYTHTSPFLVFRSPVFKKGFEEHANTESAAKGNDPKNDKE</sequence>
<organism evidence="1 2">
    <name type="scientific">Trichonephila inaurata madagascariensis</name>
    <dbReference type="NCBI Taxonomy" id="2747483"/>
    <lineage>
        <taxon>Eukaryota</taxon>
        <taxon>Metazoa</taxon>
        <taxon>Ecdysozoa</taxon>
        <taxon>Arthropoda</taxon>
        <taxon>Chelicerata</taxon>
        <taxon>Arachnida</taxon>
        <taxon>Araneae</taxon>
        <taxon>Araneomorphae</taxon>
        <taxon>Entelegynae</taxon>
        <taxon>Araneoidea</taxon>
        <taxon>Nephilidae</taxon>
        <taxon>Trichonephila</taxon>
        <taxon>Trichonephila inaurata</taxon>
    </lineage>
</organism>
<evidence type="ECO:0000313" key="2">
    <source>
        <dbReference type="Proteomes" id="UP000886998"/>
    </source>
</evidence>
<dbReference type="EMBL" id="BMAV01017129">
    <property type="protein sequence ID" value="GFY68582.1"/>
    <property type="molecule type" value="Genomic_DNA"/>
</dbReference>